<dbReference type="Pfam" id="PF13280">
    <property type="entry name" value="WYL"/>
    <property type="match status" value="1"/>
</dbReference>
<dbReference type="SUPFAM" id="SSF46785">
    <property type="entry name" value="Winged helix' DNA-binding domain"/>
    <property type="match status" value="1"/>
</dbReference>
<evidence type="ECO:0000259" key="1">
    <source>
        <dbReference type="Pfam" id="PF08279"/>
    </source>
</evidence>
<dbReference type="InterPro" id="IPR026881">
    <property type="entry name" value="WYL_dom"/>
</dbReference>
<dbReference type="PANTHER" id="PTHR34580:SF1">
    <property type="entry name" value="PROTEIN PAFC"/>
    <property type="match status" value="1"/>
</dbReference>
<dbReference type="PROSITE" id="PS52050">
    <property type="entry name" value="WYL"/>
    <property type="match status" value="1"/>
</dbReference>
<dbReference type="PANTHER" id="PTHR34580">
    <property type="match status" value="1"/>
</dbReference>
<name>A0A448KF42_9ACTO</name>
<dbReference type="KEGG" id="asla:NCTC11923_02228"/>
<dbReference type="EMBL" id="LR134363">
    <property type="protein sequence ID" value="VEG75556.1"/>
    <property type="molecule type" value="Genomic_DNA"/>
</dbReference>
<dbReference type="InterPro" id="IPR013196">
    <property type="entry name" value="HTH_11"/>
</dbReference>
<feature type="domain" description="Helix-turn-helix type 11" evidence="1">
    <location>
        <begin position="14"/>
        <end position="62"/>
    </location>
</feature>
<proteinExistence type="predicted"/>
<reference evidence="3 4" key="1">
    <citation type="submission" date="2018-12" db="EMBL/GenBank/DDBJ databases">
        <authorList>
            <consortium name="Pathogen Informatics"/>
        </authorList>
    </citation>
    <scope>NUCLEOTIDE SEQUENCE [LARGE SCALE GENOMIC DNA]</scope>
    <source>
        <strain evidence="3 4">NCTC11923</strain>
    </source>
</reference>
<organism evidence="3 4">
    <name type="scientific">Actinomyces slackii</name>
    <dbReference type="NCBI Taxonomy" id="52774"/>
    <lineage>
        <taxon>Bacteria</taxon>
        <taxon>Bacillati</taxon>
        <taxon>Actinomycetota</taxon>
        <taxon>Actinomycetes</taxon>
        <taxon>Actinomycetales</taxon>
        <taxon>Actinomycetaceae</taxon>
        <taxon>Actinomyces</taxon>
    </lineage>
</organism>
<dbReference type="InterPro" id="IPR036390">
    <property type="entry name" value="WH_DNA-bd_sf"/>
</dbReference>
<dbReference type="InterPro" id="IPR051534">
    <property type="entry name" value="CBASS_pafABC_assoc_protein"/>
</dbReference>
<gene>
    <name evidence="3" type="ORF">NCTC11923_02228</name>
</gene>
<sequence length="232" mass="24976">MRRAEWLHALTESLRRSGDRGRTAEQLASEFEVSVRTIKRDLAALEASGLPLWSRPGPGGGYGLLRRGALPPVTLTDAQALSLLAAVAAAPDAPYSDLAASAVGKIMDVLDPSTRARVDQLASRVWVNPASSSSRVIRSACEQAMTEQRVLRIDYVAAGGASSRRDVEPIVFANTNGTWYLVGWCRLRDAVRWFSVSRIRRASVTRQPCAGHTVAQIGTPPPTATSVGIDRS</sequence>
<dbReference type="InterPro" id="IPR036388">
    <property type="entry name" value="WH-like_DNA-bd_sf"/>
</dbReference>
<evidence type="ECO:0000313" key="4">
    <source>
        <dbReference type="Proteomes" id="UP000276899"/>
    </source>
</evidence>
<dbReference type="Gene3D" id="1.10.10.10">
    <property type="entry name" value="Winged helix-like DNA-binding domain superfamily/Winged helix DNA-binding domain"/>
    <property type="match status" value="1"/>
</dbReference>
<keyword evidence="4" id="KW-1185">Reference proteome</keyword>
<dbReference type="Pfam" id="PF08279">
    <property type="entry name" value="HTH_11"/>
    <property type="match status" value="1"/>
</dbReference>
<evidence type="ECO:0000259" key="2">
    <source>
        <dbReference type="Pfam" id="PF13280"/>
    </source>
</evidence>
<evidence type="ECO:0000313" key="3">
    <source>
        <dbReference type="EMBL" id="VEG75556.1"/>
    </source>
</evidence>
<dbReference type="AlphaFoldDB" id="A0A448KF42"/>
<protein>
    <submittedName>
        <fullName evidence="3">HTH domain</fullName>
    </submittedName>
</protein>
<accession>A0A448KF42</accession>
<feature type="domain" description="WYL" evidence="2">
    <location>
        <begin position="140"/>
        <end position="203"/>
    </location>
</feature>
<dbReference type="STRING" id="1278298.GCA_000428685_01234"/>
<dbReference type="Proteomes" id="UP000276899">
    <property type="component" value="Chromosome"/>
</dbReference>